<dbReference type="HOGENOM" id="CLU_1576980_0_0_5"/>
<organism evidence="2 3">
    <name type="scientific">Paracoccus aminophilus JCM 7686</name>
    <dbReference type="NCBI Taxonomy" id="1367847"/>
    <lineage>
        <taxon>Bacteria</taxon>
        <taxon>Pseudomonadati</taxon>
        <taxon>Pseudomonadota</taxon>
        <taxon>Alphaproteobacteria</taxon>
        <taxon>Rhodobacterales</taxon>
        <taxon>Paracoccaceae</taxon>
        <taxon>Paracoccus</taxon>
    </lineage>
</organism>
<evidence type="ECO:0000256" key="1">
    <source>
        <dbReference type="SAM" id="Coils"/>
    </source>
</evidence>
<dbReference type="RefSeq" id="WP_020950516.1">
    <property type="nucleotide sequence ID" value="NC_022041.1"/>
</dbReference>
<keyword evidence="1" id="KW-0175">Coiled coil</keyword>
<feature type="coiled-coil region" evidence="1">
    <location>
        <begin position="36"/>
        <end position="66"/>
    </location>
</feature>
<dbReference type="Gene3D" id="1.10.287.1700">
    <property type="match status" value="1"/>
</dbReference>
<dbReference type="STRING" id="1367847.JCM7686_1777"/>
<dbReference type="Proteomes" id="UP000015480">
    <property type="component" value="Chromosome"/>
</dbReference>
<dbReference type="Pfam" id="PF07321">
    <property type="entry name" value="YscO"/>
    <property type="match status" value="1"/>
</dbReference>
<name>S5YBQ0_PARAH</name>
<evidence type="ECO:0000313" key="2">
    <source>
        <dbReference type="EMBL" id="AGT08878.1"/>
    </source>
</evidence>
<proteinExistence type="predicted"/>
<accession>S5YBQ0</accession>
<dbReference type="PATRIC" id="fig|1367847.3.peg.1760"/>
<dbReference type="OrthoDB" id="7779253at2"/>
<dbReference type="EMBL" id="CP006650">
    <property type="protein sequence ID" value="AGT08878.1"/>
    <property type="molecule type" value="Genomic_DNA"/>
</dbReference>
<evidence type="ECO:0000313" key="3">
    <source>
        <dbReference type="Proteomes" id="UP000015480"/>
    </source>
</evidence>
<dbReference type="InterPro" id="IPR053716">
    <property type="entry name" value="Flag_assembly_chemotaxis_eff"/>
</dbReference>
<keyword evidence="3" id="KW-1185">Reference proteome</keyword>
<dbReference type="AlphaFoldDB" id="S5YBQ0"/>
<dbReference type="InterPro" id="IPR009929">
    <property type="entry name" value="T3SS_YscO"/>
</dbReference>
<gene>
    <name evidence="2" type="ORF">JCM7686_1777</name>
</gene>
<protein>
    <submittedName>
        <fullName evidence="2">Type III secretion protein</fullName>
    </submittedName>
</protein>
<reference evidence="2 3" key="1">
    <citation type="journal article" date="2014" name="BMC Genomics">
        <title>Architecture and functions of a multipartite genome of the methylotrophic bacterium Paracoccus aminophilus JCM 7686, containing primary and secondary chromids.</title>
        <authorList>
            <person name="Dziewit L."/>
            <person name="Czarnecki J."/>
            <person name="Wibberg D."/>
            <person name="Radlinska M."/>
            <person name="Mrozek P."/>
            <person name="Szymczak M."/>
            <person name="Schluter A."/>
            <person name="Puhler A."/>
            <person name="Bartosik D."/>
        </authorList>
    </citation>
    <scope>NUCLEOTIDE SEQUENCE [LARGE SCALE GENOMIC DNA]</scope>
    <source>
        <strain evidence="2">JCM 7686</strain>
    </source>
</reference>
<dbReference type="KEGG" id="pami:JCM7686_1777"/>
<sequence length="169" mass="17901">MSRIAGMRAQLRRLQHLAELREDLARRGLAASAHALAEARQARAGAEAARQDLIEAQAARREALRSPLIGSTQLRGALAAVLTTFEADRMREAEAASRVATADQLVTGAEAALAQARAKLSAAGRLVEKRRRMIEPLSEALAKAAEARDEAEAAELPLPLAGAVGRRAG</sequence>